<dbReference type="Proteomes" id="UP000198287">
    <property type="component" value="Unassembled WGS sequence"/>
</dbReference>
<protein>
    <submittedName>
        <fullName evidence="2">Autophagy-related protein 2</fullName>
    </submittedName>
</protein>
<evidence type="ECO:0000313" key="2">
    <source>
        <dbReference type="EMBL" id="OXA43127.1"/>
    </source>
</evidence>
<accession>A0A226DEJ0</accession>
<dbReference type="AlphaFoldDB" id="A0A226DEJ0"/>
<feature type="compositionally biased region" description="Low complexity" evidence="1">
    <location>
        <begin position="44"/>
        <end position="68"/>
    </location>
</feature>
<reference evidence="2 3" key="1">
    <citation type="submission" date="2015-12" db="EMBL/GenBank/DDBJ databases">
        <title>The genome of Folsomia candida.</title>
        <authorList>
            <person name="Faddeeva A."/>
            <person name="Derks M.F."/>
            <person name="Anvar Y."/>
            <person name="Smit S."/>
            <person name="Van Straalen N."/>
            <person name="Roelofs D."/>
        </authorList>
    </citation>
    <scope>NUCLEOTIDE SEQUENCE [LARGE SCALE GENOMIC DNA]</scope>
    <source>
        <strain evidence="2 3">VU population</strain>
        <tissue evidence="2">Whole body</tissue>
    </source>
</reference>
<feature type="region of interest" description="Disordered" evidence="1">
    <location>
        <begin position="37"/>
        <end position="69"/>
    </location>
</feature>
<feature type="compositionally biased region" description="Low complexity" evidence="1">
    <location>
        <begin position="119"/>
        <end position="137"/>
    </location>
</feature>
<dbReference type="EMBL" id="LNIX01000023">
    <property type="protein sequence ID" value="OXA43127.1"/>
    <property type="molecule type" value="Genomic_DNA"/>
</dbReference>
<keyword evidence="3" id="KW-1185">Reference proteome</keyword>
<evidence type="ECO:0000256" key="1">
    <source>
        <dbReference type="SAM" id="MobiDB-lite"/>
    </source>
</evidence>
<name>A0A226DEJ0_FOLCA</name>
<evidence type="ECO:0000313" key="3">
    <source>
        <dbReference type="Proteomes" id="UP000198287"/>
    </source>
</evidence>
<organism evidence="2 3">
    <name type="scientific">Folsomia candida</name>
    <name type="common">Springtail</name>
    <dbReference type="NCBI Taxonomy" id="158441"/>
    <lineage>
        <taxon>Eukaryota</taxon>
        <taxon>Metazoa</taxon>
        <taxon>Ecdysozoa</taxon>
        <taxon>Arthropoda</taxon>
        <taxon>Hexapoda</taxon>
        <taxon>Collembola</taxon>
        <taxon>Entomobryomorpha</taxon>
        <taxon>Isotomoidea</taxon>
        <taxon>Isotomidae</taxon>
        <taxon>Proisotominae</taxon>
        <taxon>Folsomia</taxon>
    </lineage>
</organism>
<sequence>MNRRFLPVVIFICLTIFGGNCNLVEILRRSKRQDFIVTDPPPTSGTTISTNTPTHTQSTTTAPTMTTSRIQSPVPSWIHRLESGTYTVIHPGNMFQIIPSTYWMRSRRATDFEHIILDPTDTTTNTPTGRTSTTTPPFIVTDSPTTVSSTAKPRGQIMTWKFKAKCPCSTVTTTFSNCGDNYDHLQGRRGIFLRFCEINRATRPVITNYSNTFDYTSNPDVQLEIMYVPNTKGDSTPDWTGLYCFVTCTGRDQVPQIPPGENGCHNWLAEFIGKSRN</sequence>
<proteinExistence type="predicted"/>
<gene>
    <name evidence="2" type="ORF">Fcan01_22108</name>
</gene>
<feature type="region of interest" description="Disordered" evidence="1">
    <location>
        <begin position="118"/>
        <end position="138"/>
    </location>
</feature>
<comment type="caution">
    <text evidence="2">The sequence shown here is derived from an EMBL/GenBank/DDBJ whole genome shotgun (WGS) entry which is preliminary data.</text>
</comment>